<evidence type="ECO:0000313" key="2">
    <source>
        <dbReference type="EMBL" id="RRT84417.1"/>
    </source>
</evidence>
<sequence length="104" mass="11498">MVSKYGEPVGGGGLLGSDPHMVKPSRRVRLSLLLSCFLATLPDDARDPTQLVYVGSVLARPLRCLSHRDREEGVTREWVGKSELPKERMQSEMAGPYDMLAEVT</sequence>
<organism evidence="2 3">
    <name type="scientific">Ensete ventricosum</name>
    <name type="common">Abyssinian banana</name>
    <name type="synonym">Musa ensete</name>
    <dbReference type="NCBI Taxonomy" id="4639"/>
    <lineage>
        <taxon>Eukaryota</taxon>
        <taxon>Viridiplantae</taxon>
        <taxon>Streptophyta</taxon>
        <taxon>Embryophyta</taxon>
        <taxon>Tracheophyta</taxon>
        <taxon>Spermatophyta</taxon>
        <taxon>Magnoliopsida</taxon>
        <taxon>Liliopsida</taxon>
        <taxon>Zingiberales</taxon>
        <taxon>Musaceae</taxon>
        <taxon>Ensete</taxon>
    </lineage>
</organism>
<name>A0A427B7I8_ENSVE</name>
<comment type="caution">
    <text evidence="2">The sequence shown here is derived from an EMBL/GenBank/DDBJ whole genome shotgun (WGS) entry which is preliminary data.</text>
</comment>
<proteinExistence type="predicted"/>
<evidence type="ECO:0000313" key="3">
    <source>
        <dbReference type="Proteomes" id="UP000287651"/>
    </source>
</evidence>
<dbReference type="EMBL" id="AMZH03000309">
    <property type="protein sequence ID" value="RRT84417.1"/>
    <property type="molecule type" value="Genomic_DNA"/>
</dbReference>
<protein>
    <submittedName>
        <fullName evidence="2">Uncharacterized protein</fullName>
    </submittedName>
</protein>
<accession>A0A427B7I8</accession>
<evidence type="ECO:0000256" key="1">
    <source>
        <dbReference type="SAM" id="MobiDB-lite"/>
    </source>
</evidence>
<dbReference type="AlphaFoldDB" id="A0A427B7I8"/>
<gene>
    <name evidence="2" type="ORF">B296_00004650</name>
</gene>
<reference evidence="2 3" key="1">
    <citation type="journal article" date="2014" name="Agronomy (Basel)">
        <title>A Draft Genome Sequence for Ensete ventricosum, the Drought-Tolerant Tree Against Hunger.</title>
        <authorList>
            <person name="Harrison J."/>
            <person name="Moore K.A."/>
            <person name="Paszkiewicz K."/>
            <person name="Jones T."/>
            <person name="Grant M."/>
            <person name="Ambacheew D."/>
            <person name="Muzemil S."/>
            <person name="Studholme D.J."/>
        </authorList>
    </citation>
    <scope>NUCLEOTIDE SEQUENCE [LARGE SCALE GENOMIC DNA]</scope>
</reference>
<dbReference type="Proteomes" id="UP000287651">
    <property type="component" value="Unassembled WGS sequence"/>
</dbReference>
<feature type="region of interest" description="Disordered" evidence="1">
    <location>
        <begin position="1"/>
        <end position="20"/>
    </location>
</feature>